<comment type="caution">
    <text evidence="2">The sequence shown here is derived from an EMBL/GenBank/DDBJ whole genome shotgun (WGS) entry which is preliminary data.</text>
</comment>
<dbReference type="AlphaFoldDB" id="A0AAN8D1T4"/>
<evidence type="ECO:0000256" key="1">
    <source>
        <dbReference type="SAM" id="MobiDB-lite"/>
    </source>
</evidence>
<feature type="region of interest" description="Disordered" evidence="1">
    <location>
        <begin position="1"/>
        <end position="35"/>
    </location>
</feature>
<organism evidence="2 3">
    <name type="scientific">Champsocephalus esox</name>
    <name type="common">pike icefish</name>
    <dbReference type="NCBI Taxonomy" id="159716"/>
    <lineage>
        <taxon>Eukaryota</taxon>
        <taxon>Metazoa</taxon>
        <taxon>Chordata</taxon>
        <taxon>Craniata</taxon>
        <taxon>Vertebrata</taxon>
        <taxon>Euteleostomi</taxon>
        <taxon>Actinopterygii</taxon>
        <taxon>Neopterygii</taxon>
        <taxon>Teleostei</taxon>
        <taxon>Neoteleostei</taxon>
        <taxon>Acanthomorphata</taxon>
        <taxon>Eupercaria</taxon>
        <taxon>Perciformes</taxon>
        <taxon>Notothenioidei</taxon>
        <taxon>Channichthyidae</taxon>
        <taxon>Champsocephalus</taxon>
    </lineage>
</organism>
<feature type="compositionally biased region" description="Basic residues" evidence="1">
    <location>
        <begin position="75"/>
        <end position="88"/>
    </location>
</feature>
<dbReference type="Proteomes" id="UP001335648">
    <property type="component" value="Unassembled WGS sequence"/>
</dbReference>
<dbReference type="EMBL" id="JAULUE010002046">
    <property type="protein sequence ID" value="KAK5914990.1"/>
    <property type="molecule type" value="Genomic_DNA"/>
</dbReference>
<gene>
    <name evidence="2" type="ORF">CesoFtcFv8_000625</name>
</gene>
<keyword evidence="3" id="KW-1185">Reference proteome</keyword>
<feature type="compositionally biased region" description="Basic and acidic residues" evidence="1">
    <location>
        <begin position="1"/>
        <end position="14"/>
    </location>
</feature>
<feature type="region of interest" description="Disordered" evidence="1">
    <location>
        <begin position="55"/>
        <end position="88"/>
    </location>
</feature>
<protein>
    <submittedName>
        <fullName evidence="2">Uncharacterized protein</fullName>
    </submittedName>
</protein>
<evidence type="ECO:0000313" key="3">
    <source>
        <dbReference type="Proteomes" id="UP001335648"/>
    </source>
</evidence>
<evidence type="ECO:0000313" key="2">
    <source>
        <dbReference type="EMBL" id="KAK5914990.1"/>
    </source>
</evidence>
<reference evidence="2 3" key="1">
    <citation type="journal article" date="2023" name="Mol. Biol. Evol.">
        <title>Genomics of Secondarily Temperate Adaptation in the Only Non-Antarctic Icefish.</title>
        <authorList>
            <person name="Rivera-Colon A.G."/>
            <person name="Rayamajhi N."/>
            <person name="Minhas B.F."/>
            <person name="Madrigal G."/>
            <person name="Bilyk K.T."/>
            <person name="Yoon V."/>
            <person name="Hune M."/>
            <person name="Gregory S."/>
            <person name="Cheng C.H.C."/>
            <person name="Catchen J.M."/>
        </authorList>
    </citation>
    <scope>NUCLEOTIDE SEQUENCE [LARGE SCALE GENOMIC DNA]</scope>
    <source>
        <strain evidence="2">JC2023a</strain>
    </source>
</reference>
<proteinExistence type="predicted"/>
<sequence>MAEGLRESEGECGHKHVLPLLNGGKNGSTYKWNPTGTQGGELSGCLGYISTVRPPTQVVSPNNPPPKQFQASSHGKVHRSNFNRIAHI</sequence>
<name>A0AAN8D1T4_9TELE</name>
<accession>A0AAN8D1T4</accession>